<keyword evidence="4" id="KW-1185">Reference proteome</keyword>
<comment type="caution">
    <text evidence="3">The sequence shown here is derived from an EMBL/GenBank/DDBJ whole genome shotgun (WGS) entry which is preliminary data.</text>
</comment>
<dbReference type="Pfam" id="PF07885">
    <property type="entry name" value="Ion_trans_2"/>
    <property type="match status" value="1"/>
</dbReference>
<keyword evidence="1" id="KW-1133">Transmembrane helix</keyword>
<evidence type="ECO:0000313" key="3">
    <source>
        <dbReference type="EMBL" id="MFD1845753.1"/>
    </source>
</evidence>
<protein>
    <submittedName>
        <fullName evidence="3">Ion channel</fullName>
    </submittedName>
</protein>
<evidence type="ECO:0000259" key="2">
    <source>
        <dbReference type="Pfam" id="PF07885"/>
    </source>
</evidence>
<reference evidence="4" key="1">
    <citation type="journal article" date="2019" name="Int. J. Syst. Evol. Microbiol.">
        <title>The Global Catalogue of Microorganisms (GCM) 10K type strain sequencing project: providing services to taxonomists for standard genome sequencing and annotation.</title>
        <authorList>
            <consortium name="The Broad Institute Genomics Platform"/>
            <consortium name="The Broad Institute Genome Sequencing Center for Infectious Disease"/>
            <person name="Wu L."/>
            <person name="Ma J."/>
        </authorList>
    </citation>
    <scope>NUCLEOTIDE SEQUENCE [LARGE SCALE GENOMIC DNA]</scope>
    <source>
        <strain evidence="4">JCM 11496</strain>
    </source>
</reference>
<evidence type="ECO:0000313" key="4">
    <source>
        <dbReference type="Proteomes" id="UP001597307"/>
    </source>
</evidence>
<keyword evidence="1" id="KW-0472">Membrane</keyword>
<accession>A0ABW4Q4Z6</accession>
<feature type="domain" description="Potassium channel" evidence="2">
    <location>
        <begin position="75"/>
        <end position="148"/>
    </location>
</feature>
<feature type="transmembrane region" description="Helical" evidence="1">
    <location>
        <begin position="127"/>
        <end position="151"/>
    </location>
</feature>
<evidence type="ECO:0000256" key="1">
    <source>
        <dbReference type="SAM" id="Phobius"/>
    </source>
</evidence>
<name>A0ABW4Q4Z6_9MICC</name>
<gene>
    <name evidence="3" type="ORF">ACFSFX_03990</name>
</gene>
<sequence length="159" mass="16751">MLRSTVTLAAILVVYFLVPVSGFAPGAAGAAWIRLIALLLIFLVAVAFQIQLVLTSGVPQVRAAEAVAQSVALFLCLFALLYASISATDPQSFSEPLNRVDALYLTTATFATVGFGDVVPISTLARVAVTIQMITGLGLLVLIVKVVFFAARQGLLRRG</sequence>
<dbReference type="Gene3D" id="1.10.287.70">
    <property type="match status" value="1"/>
</dbReference>
<dbReference type="InterPro" id="IPR013099">
    <property type="entry name" value="K_chnl_dom"/>
</dbReference>
<dbReference type="EMBL" id="JBHUGA010000009">
    <property type="protein sequence ID" value="MFD1845753.1"/>
    <property type="molecule type" value="Genomic_DNA"/>
</dbReference>
<organism evidence="3 4">
    <name type="scientific">Arthrobacter flavus</name>
    <dbReference type="NCBI Taxonomy" id="95172"/>
    <lineage>
        <taxon>Bacteria</taxon>
        <taxon>Bacillati</taxon>
        <taxon>Actinomycetota</taxon>
        <taxon>Actinomycetes</taxon>
        <taxon>Micrococcales</taxon>
        <taxon>Micrococcaceae</taxon>
        <taxon>Arthrobacter</taxon>
    </lineage>
</organism>
<dbReference type="RefSeq" id="WP_343877950.1">
    <property type="nucleotide sequence ID" value="NZ_BAAAIJ010000009.1"/>
</dbReference>
<dbReference type="SUPFAM" id="SSF81324">
    <property type="entry name" value="Voltage-gated potassium channels"/>
    <property type="match status" value="1"/>
</dbReference>
<proteinExistence type="predicted"/>
<feature type="transmembrane region" description="Helical" evidence="1">
    <location>
        <begin position="32"/>
        <end position="54"/>
    </location>
</feature>
<feature type="transmembrane region" description="Helical" evidence="1">
    <location>
        <begin position="66"/>
        <end position="85"/>
    </location>
</feature>
<dbReference type="Proteomes" id="UP001597307">
    <property type="component" value="Unassembled WGS sequence"/>
</dbReference>
<keyword evidence="1" id="KW-0812">Transmembrane</keyword>